<organism evidence="2 3">
    <name type="scientific">Pseudogulbenkiania subflava DSM 22618</name>
    <dbReference type="NCBI Taxonomy" id="1123014"/>
    <lineage>
        <taxon>Bacteria</taxon>
        <taxon>Pseudomonadati</taxon>
        <taxon>Pseudomonadota</taxon>
        <taxon>Betaproteobacteria</taxon>
        <taxon>Neisseriales</taxon>
        <taxon>Chromobacteriaceae</taxon>
        <taxon>Pseudogulbenkiania</taxon>
    </lineage>
</organism>
<dbReference type="STRING" id="1123014.SAMN02745746_01490"/>
<keyword evidence="3" id="KW-1185">Reference proteome</keyword>
<dbReference type="EMBL" id="FXAG01000006">
    <property type="protein sequence ID" value="SMF13646.1"/>
    <property type="molecule type" value="Genomic_DNA"/>
</dbReference>
<protein>
    <submittedName>
        <fullName evidence="2">Methyltransferase domain-containing protein</fullName>
    </submittedName>
</protein>
<evidence type="ECO:0000259" key="1">
    <source>
        <dbReference type="Pfam" id="PF08241"/>
    </source>
</evidence>
<accession>A0A1Y6BIP0</accession>
<keyword evidence="2" id="KW-0808">Transferase</keyword>
<name>A0A1Y6BIP0_9NEIS</name>
<dbReference type="Proteomes" id="UP000192920">
    <property type="component" value="Unassembled WGS sequence"/>
</dbReference>
<dbReference type="GO" id="GO:0008757">
    <property type="term" value="F:S-adenosylmethionine-dependent methyltransferase activity"/>
    <property type="evidence" value="ECO:0007669"/>
    <property type="project" value="InterPro"/>
</dbReference>
<dbReference type="Gene3D" id="3.40.50.150">
    <property type="entry name" value="Vaccinia Virus protein VP39"/>
    <property type="match status" value="1"/>
</dbReference>
<proteinExistence type="predicted"/>
<feature type="domain" description="Methyltransferase type 11" evidence="1">
    <location>
        <begin position="69"/>
        <end position="116"/>
    </location>
</feature>
<dbReference type="AlphaFoldDB" id="A0A1Y6BIP0"/>
<dbReference type="InterPro" id="IPR029063">
    <property type="entry name" value="SAM-dependent_MTases_sf"/>
</dbReference>
<evidence type="ECO:0000313" key="3">
    <source>
        <dbReference type="Proteomes" id="UP000192920"/>
    </source>
</evidence>
<dbReference type="GO" id="GO:0032259">
    <property type="term" value="P:methylation"/>
    <property type="evidence" value="ECO:0007669"/>
    <property type="project" value="UniProtKB-KW"/>
</dbReference>
<reference evidence="3" key="1">
    <citation type="submission" date="2017-04" db="EMBL/GenBank/DDBJ databases">
        <authorList>
            <person name="Varghese N."/>
            <person name="Submissions S."/>
        </authorList>
    </citation>
    <scope>NUCLEOTIDE SEQUENCE [LARGE SCALE GENOMIC DNA]</scope>
    <source>
        <strain evidence="3">DSM 22618</strain>
    </source>
</reference>
<dbReference type="SUPFAM" id="SSF53335">
    <property type="entry name" value="S-adenosyl-L-methionine-dependent methyltransferases"/>
    <property type="match status" value="1"/>
</dbReference>
<evidence type="ECO:0000313" key="2">
    <source>
        <dbReference type="EMBL" id="SMF13646.1"/>
    </source>
</evidence>
<keyword evidence="2" id="KW-0489">Methyltransferase</keyword>
<dbReference type="RefSeq" id="WP_085275797.1">
    <property type="nucleotide sequence ID" value="NZ_FXAG01000006.1"/>
</dbReference>
<dbReference type="Pfam" id="PF08241">
    <property type="entry name" value="Methyltransf_11"/>
    <property type="match status" value="1"/>
</dbReference>
<sequence>MMESFGHWLTSSELGQYLLAREQAFYDRTVADAFGFRVVQVGLPQLDFLAANRIPWKCRAGQEPGADVRCLPEQLPFESRSLDLVVLPHILDFSIHPHQVLREAERVLVPEGRVVLTGFNPVSLWGVRRLIQGRQSVPWNAQFLSLVRIKDWLTLLELEPEGGGFMGYCPPFSRTDWIERFRFMETAGDRWWPLAAGVYGIQAIKRQRGMRLIMPQWKPAKAAKGLAVAGGNDHRHTAGHQTKESV</sequence>
<gene>
    <name evidence="2" type="ORF">SAMN02745746_01490</name>
</gene>
<dbReference type="InterPro" id="IPR013216">
    <property type="entry name" value="Methyltransf_11"/>
</dbReference>